<gene>
    <name evidence="1" type="ORF">TM448A01197_0004</name>
    <name evidence="2" type="ORF">TM448B01993_0008</name>
</gene>
<dbReference type="AlphaFoldDB" id="A0A6H1ZNQ3"/>
<evidence type="ECO:0000313" key="2">
    <source>
        <dbReference type="EMBL" id="QJI00554.1"/>
    </source>
</evidence>
<sequence length="223" mass="24133">MFDFIADDIDVYQSDIKIMTNWAEDAASQMKIAIEDGSDTDGVFANVYADAHASNKGAAAGAKSADINMGASGAPLAVTKTDILDQIVDVNIVLSEQNVPETQRWMVVPVWFCGMILKSDLKDASLAGDGTSILRNGRIGLIDRTEIFESNLLYSTTDGTYTVWHALGGQRSALSFASQMTKVEHLDKVESTFGSVVRGLNVYGYKILKSSALVDFYIRKGTA</sequence>
<dbReference type="EMBL" id="MT144110">
    <property type="protein sequence ID" value="QJA48937.1"/>
    <property type="molecule type" value="Genomic_DNA"/>
</dbReference>
<reference evidence="1" key="1">
    <citation type="submission" date="2020-03" db="EMBL/GenBank/DDBJ databases">
        <title>The deep terrestrial virosphere.</title>
        <authorList>
            <person name="Holmfeldt K."/>
            <person name="Nilsson E."/>
            <person name="Simone D."/>
            <person name="Lopez-Fernandez M."/>
            <person name="Wu X."/>
            <person name="de Brujin I."/>
            <person name="Lundin D."/>
            <person name="Andersson A."/>
            <person name="Bertilsson S."/>
            <person name="Dopson M."/>
        </authorList>
    </citation>
    <scope>NUCLEOTIDE SEQUENCE</scope>
    <source>
        <strain evidence="1">TM448A01197</strain>
        <strain evidence="2">TM448B01993</strain>
    </source>
</reference>
<evidence type="ECO:0000313" key="1">
    <source>
        <dbReference type="EMBL" id="QJA48937.1"/>
    </source>
</evidence>
<name>A0A6H1ZNQ3_9ZZZZ</name>
<accession>A0A6H1ZNQ3</accession>
<dbReference type="EMBL" id="MT144860">
    <property type="protein sequence ID" value="QJI00554.1"/>
    <property type="molecule type" value="Genomic_DNA"/>
</dbReference>
<proteinExistence type="predicted"/>
<organism evidence="1">
    <name type="scientific">viral metagenome</name>
    <dbReference type="NCBI Taxonomy" id="1070528"/>
    <lineage>
        <taxon>unclassified sequences</taxon>
        <taxon>metagenomes</taxon>
        <taxon>organismal metagenomes</taxon>
    </lineage>
</organism>
<protein>
    <submittedName>
        <fullName evidence="1">Putative capsid protein</fullName>
    </submittedName>
</protein>